<reference evidence="1 2" key="1">
    <citation type="submission" date="2019-05" db="EMBL/GenBank/DDBJ databases">
        <title>Another draft genome of Portunus trituberculatus and its Hox gene families provides insights of decapod evolution.</title>
        <authorList>
            <person name="Jeong J.-H."/>
            <person name="Song I."/>
            <person name="Kim S."/>
            <person name="Choi T."/>
            <person name="Kim D."/>
            <person name="Ryu S."/>
            <person name="Kim W."/>
        </authorList>
    </citation>
    <scope>NUCLEOTIDE SEQUENCE [LARGE SCALE GENOMIC DNA]</scope>
    <source>
        <tissue evidence="1">Muscle</tissue>
    </source>
</reference>
<organism evidence="1 2">
    <name type="scientific">Portunus trituberculatus</name>
    <name type="common">Swimming crab</name>
    <name type="synonym">Neptunus trituberculatus</name>
    <dbReference type="NCBI Taxonomy" id="210409"/>
    <lineage>
        <taxon>Eukaryota</taxon>
        <taxon>Metazoa</taxon>
        <taxon>Ecdysozoa</taxon>
        <taxon>Arthropoda</taxon>
        <taxon>Crustacea</taxon>
        <taxon>Multicrustacea</taxon>
        <taxon>Malacostraca</taxon>
        <taxon>Eumalacostraca</taxon>
        <taxon>Eucarida</taxon>
        <taxon>Decapoda</taxon>
        <taxon>Pleocyemata</taxon>
        <taxon>Brachyura</taxon>
        <taxon>Eubrachyura</taxon>
        <taxon>Portunoidea</taxon>
        <taxon>Portunidae</taxon>
        <taxon>Portuninae</taxon>
        <taxon>Portunus</taxon>
    </lineage>
</organism>
<sequence>MFVSTSDIKQDSTHFINREATSTLQVLTELKIRTLVNLSVTVLPVYQLLCTITSHLGQSRYEGRLADVTMYEHLQLTVPPQLQLLGIQMLPCHCIFTKYHTSSISAPFTATLTRKVDSRSYRLDHR</sequence>
<gene>
    <name evidence="1" type="ORF">E2C01_053617</name>
</gene>
<evidence type="ECO:0000313" key="2">
    <source>
        <dbReference type="Proteomes" id="UP000324222"/>
    </source>
</evidence>
<evidence type="ECO:0000313" key="1">
    <source>
        <dbReference type="EMBL" id="MPC59593.1"/>
    </source>
</evidence>
<dbReference type="AlphaFoldDB" id="A0A5B7GPU9"/>
<name>A0A5B7GPU9_PORTR</name>
<keyword evidence="2" id="KW-1185">Reference proteome</keyword>
<dbReference type="EMBL" id="VSRR010016695">
    <property type="protein sequence ID" value="MPC59593.1"/>
    <property type="molecule type" value="Genomic_DNA"/>
</dbReference>
<accession>A0A5B7GPU9</accession>
<comment type="caution">
    <text evidence="1">The sequence shown here is derived from an EMBL/GenBank/DDBJ whole genome shotgun (WGS) entry which is preliminary data.</text>
</comment>
<proteinExistence type="predicted"/>
<protein>
    <submittedName>
        <fullName evidence="1">Uncharacterized protein</fullName>
    </submittedName>
</protein>
<dbReference type="Proteomes" id="UP000324222">
    <property type="component" value="Unassembled WGS sequence"/>
</dbReference>